<dbReference type="EMBL" id="OE198133">
    <property type="protein sequence ID" value="CAD7580255.1"/>
    <property type="molecule type" value="Genomic_DNA"/>
</dbReference>
<gene>
    <name evidence="1" type="ORF">TCMB3V08_LOCUS12788</name>
</gene>
<protein>
    <submittedName>
        <fullName evidence="1">(California timema) hypothetical protein</fullName>
    </submittedName>
</protein>
<sequence>MLHFLPKFGYLPLMGPSGMDLHQAQEILEHKCLEGGGEAALLEATKAIGGVIECLILATNHTSILDIGRNGSLELYNRMCRY</sequence>
<name>A0A7R9PEV0_TIMCA</name>
<dbReference type="AlphaFoldDB" id="A0A7R9PEV0"/>
<evidence type="ECO:0000313" key="1">
    <source>
        <dbReference type="EMBL" id="CAD7580255.1"/>
    </source>
</evidence>
<organism evidence="1">
    <name type="scientific">Timema californicum</name>
    <name type="common">California timema</name>
    <name type="synonym">Walking stick</name>
    <dbReference type="NCBI Taxonomy" id="61474"/>
    <lineage>
        <taxon>Eukaryota</taxon>
        <taxon>Metazoa</taxon>
        <taxon>Ecdysozoa</taxon>
        <taxon>Arthropoda</taxon>
        <taxon>Hexapoda</taxon>
        <taxon>Insecta</taxon>
        <taxon>Pterygota</taxon>
        <taxon>Neoptera</taxon>
        <taxon>Polyneoptera</taxon>
        <taxon>Phasmatodea</taxon>
        <taxon>Timematodea</taxon>
        <taxon>Timematoidea</taxon>
        <taxon>Timematidae</taxon>
        <taxon>Timema</taxon>
    </lineage>
</organism>
<reference evidence="1" key="1">
    <citation type="submission" date="2020-11" db="EMBL/GenBank/DDBJ databases">
        <authorList>
            <person name="Tran Van P."/>
        </authorList>
    </citation>
    <scope>NUCLEOTIDE SEQUENCE</scope>
</reference>
<accession>A0A7R9PEV0</accession>
<proteinExistence type="predicted"/>